<dbReference type="AlphaFoldDB" id="A0A1I2MVY5"/>
<dbReference type="Pfam" id="PF13291">
    <property type="entry name" value="ACT_4"/>
    <property type="match status" value="1"/>
</dbReference>
<dbReference type="Gene3D" id="3.30.70.260">
    <property type="match status" value="1"/>
</dbReference>
<dbReference type="PROSITE" id="PS51671">
    <property type="entry name" value="ACT"/>
    <property type="match status" value="1"/>
</dbReference>
<dbReference type="STRING" id="341036.SAMN05660649_00161"/>
<dbReference type="CDD" id="cd04888">
    <property type="entry name" value="ACT_PheB-BS"/>
    <property type="match status" value="1"/>
</dbReference>
<reference evidence="4" key="1">
    <citation type="submission" date="2016-10" db="EMBL/GenBank/DDBJ databases">
        <authorList>
            <person name="Varghese N."/>
            <person name="Submissions S."/>
        </authorList>
    </citation>
    <scope>NUCLEOTIDE SEQUENCE [LARGE SCALE GENOMIC DNA]</scope>
    <source>
        <strain evidence="4">DSM 17038</strain>
    </source>
</reference>
<evidence type="ECO:0000256" key="1">
    <source>
        <dbReference type="HAMAP-Rule" id="MF_00707"/>
    </source>
</evidence>
<evidence type="ECO:0000259" key="2">
    <source>
        <dbReference type="PROSITE" id="PS51671"/>
    </source>
</evidence>
<dbReference type="Proteomes" id="UP000199337">
    <property type="component" value="Unassembled WGS sequence"/>
</dbReference>
<keyword evidence="4" id="KW-1185">Reference proteome</keyword>
<evidence type="ECO:0000313" key="3">
    <source>
        <dbReference type="EMBL" id="SFF95050.1"/>
    </source>
</evidence>
<feature type="domain" description="ACT" evidence="2">
    <location>
        <begin position="72"/>
        <end position="147"/>
    </location>
</feature>
<dbReference type="PIRSF" id="PIRSF025624">
    <property type="entry name" value="ACT_PheB"/>
    <property type="match status" value="1"/>
</dbReference>
<comment type="similarity">
    <text evidence="1">Belongs to the UPF0735 family.</text>
</comment>
<gene>
    <name evidence="3" type="ORF">SAMN05660649_00161</name>
</gene>
<dbReference type="EMBL" id="FOOX01000001">
    <property type="protein sequence ID" value="SFF95050.1"/>
    <property type="molecule type" value="Genomic_DNA"/>
</dbReference>
<name>A0A1I2MVY5_9FIRM</name>
<dbReference type="OrthoDB" id="9788773at2"/>
<accession>A0A1I2MVY5</accession>
<proteinExistence type="inferred from homology"/>
<organism evidence="3 4">
    <name type="scientific">Desulfotruncus arcticus DSM 17038</name>
    <dbReference type="NCBI Taxonomy" id="1121424"/>
    <lineage>
        <taxon>Bacteria</taxon>
        <taxon>Bacillati</taxon>
        <taxon>Bacillota</taxon>
        <taxon>Clostridia</taxon>
        <taxon>Eubacteriales</taxon>
        <taxon>Desulfallaceae</taxon>
        <taxon>Desulfotruncus</taxon>
    </lineage>
</organism>
<dbReference type="InterPro" id="IPR002912">
    <property type="entry name" value="ACT_dom"/>
</dbReference>
<dbReference type="NCBIfam" id="NF003361">
    <property type="entry name" value="PRK04435.1"/>
    <property type="match status" value="1"/>
</dbReference>
<dbReference type="HAMAP" id="MF_00707">
    <property type="entry name" value="UPF0735"/>
    <property type="match status" value="1"/>
</dbReference>
<evidence type="ECO:0000313" key="4">
    <source>
        <dbReference type="Proteomes" id="UP000199337"/>
    </source>
</evidence>
<dbReference type="RefSeq" id="WP_092468396.1">
    <property type="nucleotide sequence ID" value="NZ_FOOX01000001.1"/>
</dbReference>
<dbReference type="SUPFAM" id="SSF55021">
    <property type="entry name" value="ACT-like"/>
    <property type="match status" value="1"/>
</dbReference>
<dbReference type="InterPro" id="IPR008310">
    <property type="entry name" value="UPF0735_ACT_dom-cont"/>
</dbReference>
<sequence length="147" mass="16408">MAGREPRFFLVREDVLPEAINKTVQAKELLMRGDATNVAEAVEKVCLSRSAFYKYRDKVYPFHRWQQDQTVTMELTLEHRSGVLSALLSNIAAVGGNVVTINQNLPQQGVASASITIETNNLECDVEQMLNLLRNTLGVKKARFLGS</sequence>
<protein>
    <recommendedName>
        <fullName evidence="1">UPF0735 ACT domain-containing protein SAMN05660649_00161</fullName>
    </recommendedName>
</protein>
<dbReference type="InterPro" id="IPR045865">
    <property type="entry name" value="ACT-like_dom_sf"/>
</dbReference>